<dbReference type="SUPFAM" id="SSF56300">
    <property type="entry name" value="Metallo-dependent phosphatases"/>
    <property type="match status" value="1"/>
</dbReference>
<feature type="signal peptide" evidence="3">
    <location>
        <begin position="1"/>
        <end position="22"/>
    </location>
</feature>
<dbReference type="EMBL" id="AAQH01000005">
    <property type="protein sequence ID" value="EAT12643.1"/>
    <property type="molecule type" value="Genomic_DNA"/>
</dbReference>
<dbReference type="PANTHER" id="PTHR10161:SF14">
    <property type="entry name" value="TARTRATE-RESISTANT ACID PHOSPHATASE TYPE 5"/>
    <property type="match status" value="1"/>
</dbReference>
<dbReference type="AlphaFoldDB" id="Q1N3E8"/>
<dbReference type="Pfam" id="PF00149">
    <property type="entry name" value="Metallophos"/>
    <property type="match status" value="1"/>
</dbReference>
<dbReference type="STRING" id="207949.RED65_13202"/>
<evidence type="ECO:0000259" key="4">
    <source>
        <dbReference type="Pfam" id="PF00149"/>
    </source>
</evidence>
<name>Q1N3E8_9GAMM</name>
<keyword evidence="6" id="KW-1185">Reference proteome</keyword>
<evidence type="ECO:0000313" key="5">
    <source>
        <dbReference type="EMBL" id="EAT12643.1"/>
    </source>
</evidence>
<gene>
    <name evidence="5" type="ORF">RED65_13202</name>
</gene>
<keyword evidence="2" id="KW-0378">Hydrolase</keyword>
<feature type="chain" id="PRO_5004194529" description="Calcineurin-like phosphoesterase domain-containing protein" evidence="3">
    <location>
        <begin position="23"/>
        <end position="343"/>
    </location>
</feature>
<sequence length="343" mass="38756">MKIKTLHSLALTGCLLPSLACAMSGEPEPTPTPIPAPNSQVSIIAIGDMGTGKEAQYEVSRAIEAVCAEKACDFAIGLGDNIYEVGIDSAQDQQMLTKFEYPYENLDFPFYMALGNHDNSSVSGIGLNNNKGEHQVDYHYQADRYSDKWNMPARYYRFAAPLESEAKLVDLFALDSNPLAALSDLNPEYYQIPYKKKQQKWFEDQLQTSQTPWRIAFAHHPYASNGLHGDAGLYDRVPLLGIVWHNFLEQSVCDNVDLIITGHDHDLQYLKPRKNCGKTEFIISGAGAKTREFRDENRNESYWQQDNIKGFFRLDFIGNKLTIEAYTVEADQLTLAYTRTIEK</sequence>
<dbReference type="GO" id="GO:0016787">
    <property type="term" value="F:hydrolase activity"/>
    <property type="evidence" value="ECO:0007669"/>
    <property type="project" value="UniProtKB-KW"/>
</dbReference>
<dbReference type="RefSeq" id="WP_007018432.1">
    <property type="nucleotide sequence ID" value="NZ_CH724117.1"/>
</dbReference>
<dbReference type="PANTHER" id="PTHR10161">
    <property type="entry name" value="TARTRATE-RESISTANT ACID PHOSPHATASE TYPE 5"/>
    <property type="match status" value="1"/>
</dbReference>
<dbReference type="HOGENOM" id="CLU_043332_1_1_6"/>
<evidence type="ECO:0000313" key="6">
    <source>
        <dbReference type="Proteomes" id="UP000004263"/>
    </source>
</evidence>
<proteinExistence type="predicted"/>
<dbReference type="Gene3D" id="3.60.21.10">
    <property type="match status" value="1"/>
</dbReference>
<reference evidence="5 6" key="1">
    <citation type="submission" date="2006-03" db="EMBL/GenBank/DDBJ databases">
        <authorList>
            <person name="Pinhassi J."/>
            <person name="Pedros-Alio C."/>
            <person name="Ferriera S."/>
            <person name="Johnson J."/>
            <person name="Kravitz S."/>
            <person name="Halpern A."/>
            <person name="Remington K."/>
            <person name="Beeson K."/>
            <person name="Tran B."/>
            <person name="Rogers Y.-H."/>
            <person name="Friedman R."/>
            <person name="Venter J.C."/>
        </authorList>
    </citation>
    <scope>NUCLEOTIDE SEQUENCE [LARGE SCALE GENOMIC DNA]</scope>
    <source>
        <strain evidence="5 6">RED65</strain>
    </source>
</reference>
<evidence type="ECO:0000256" key="2">
    <source>
        <dbReference type="ARBA" id="ARBA00022801"/>
    </source>
</evidence>
<evidence type="ECO:0000256" key="1">
    <source>
        <dbReference type="ARBA" id="ARBA00022729"/>
    </source>
</evidence>
<organism evidence="5 6">
    <name type="scientific">Bermanella marisrubri</name>
    <dbReference type="NCBI Taxonomy" id="207949"/>
    <lineage>
        <taxon>Bacteria</taxon>
        <taxon>Pseudomonadati</taxon>
        <taxon>Pseudomonadota</taxon>
        <taxon>Gammaproteobacteria</taxon>
        <taxon>Oceanospirillales</taxon>
        <taxon>Oceanospirillaceae</taxon>
        <taxon>Bermanella</taxon>
    </lineage>
</organism>
<protein>
    <recommendedName>
        <fullName evidence="4">Calcineurin-like phosphoesterase domain-containing protein</fullName>
    </recommendedName>
</protein>
<keyword evidence="1 3" id="KW-0732">Signal</keyword>
<dbReference type="InterPro" id="IPR029052">
    <property type="entry name" value="Metallo-depent_PP-like"/>
</dbReference>
<dbReference type="OrthoDB" id="9809781at2"/>
<feature type="domain" description="Calcineurin-like phosphoesterase" evidence="4">
    <location>
        <begin position="42"/>
        <end position="266"/>
    </location>
</feature>
<evidence type="ECO:0000256" key="3">
    <source>
        <dbReference type="SAM" id="SignalP"/>
    </source>
</evidence>
<accession>Q1N3E8</accession>
<dbReference type="Proteomes" id="UP000004263">
    <property type="component" value="Unassembled WGS sequence"/>
</dbReference>
<dbReference type="InterPro" id="IPR004843">
    <property type="entry name" value="Calcineurin-like_PHP"/>
</dbReference>
<comment type="caution">
    <text evidence="5">The sequence shown here is derived from an EMBL/GenBank/DDBJ whole genome shotgun (WGS) entry which is preliminary data.</text>
</comment>
<dbReference type="InterPro" id="IPR051558">
    <property type="entry name" value="Metallophosphoesterase_PAP"/>
</dbReference>